<dbReference type="AlphaFoldDB" id="A0A9P1N165"/>
<accession>A0A9P1N165</accession>
<organism evidence="2 3">
    <name type="scientific">Caenorhabditis angaria</name>
    <dbReference type="NCBI Taxonomy" id="860376"/>
    <lineage>
        <taxon>Eukaryota</taxon>
        <taxon>Metazoa</taxon>
        <taxon>Ecdysozoa</taxon>
        <taxon>Nematoda</taxon>
        <taxon>Chromadorea</taxon>
        <taxon>Rhabditida</taxon>
        <taxon>Rhabditina</taxon>
        <taxon>Rhabditomorpha</taxon>
        <taxon>Rhabditoidea</taxon>
        <taxon>Rhabditidae</taxon>
        <taxon>Peloderinae</taxon>
        <taxon>Caenorhabditis</taxon>
    </lineage>
</organism>
<keyword evidence="1" id="KW-0732">Signal</keyword>
<dbReference type="OrthoDB" id="5781203at2759"/>
<proteinExistence type="predicted"/>
<keyword evidence="3" id="KW-1185">Reference proteome</keyword>
<dbReference type="Proteomes" id="UP001152747">
    <property type="component" value="Unassembled WGS sequence"/>
</dbReference>
<name>A0A9P1N165_9PELO</name>
<evidence type="ECO:0000256" key="1">
    <source>
        <dbReference type="SAM" id="SignalP"/>
    </source>
</evidence>
<evidence type="ECO:0000313" key="2">
    <source>
        <dbReference type="EMBL" id="CAI5447187.1"/>
    </source>
</evidence>
<gene>
    <name evidence="2" type="ORF">CAMP_LOCUS9824</name>
</gene>
<dbReference type="EMBL" id="CANHGI010000004">
    <property type="protein sequence ID" value="CAI5447187.1"/>
    <property type="molecule type" value="Genomic_DNA"/>
</dbReference>
<evidence type="ECO:0000313" key="3">
    <source>
        <dbReference type="Proteomes" id="UP001152747"/>
    </source>
</evidence>
<feature type="signal peptide" evidence="1">
    <location>
        <begin position="1"/>
        <end position="18"/>
    </location>
</feature>
<comment type="caution">
    <text evidence="2">The sequence shown here is derived from an EMBL/GenBank/DDBJ whole genome shotgun (WGS) entry which is preliminary data.</text>
</comment>
<feature type="chain" id="PRO_5040200082" evidence="1">
    <location>
        <begin position="19"/>
        <end position="122"/>
    </location>
</feature>
<dbReference type="PANTHER" id="PTHR35182:SF1">
    <property type="entry name" value="COLD-SHOCK PROTEIN-RELATED"/>
    <property type="match status" value="1"/>
</dbReference>
<protein>
    <submittedName>
        <fullName evidence="2">Uncharacterized protein</fullName>
    </submittedName>
</protein>
<reference evidence="2" key="1">
    <citation type="submission" date="2022-11" db="EMBL/GenBank/DDBJ databases">
        <authorList>
            <person name="Kikuchi T."/>
        </authorList>
    </citation>
    <scope>NUCLEOTIDE SEQUENCE</scope>
    <source>
        <strain evidence="2">PS1010</strain>
    </source>
</reference>
<dbReference type="PANTHER" id="PTHR35182">
    <property type="entry name" value="PROTEIN CBG13762"/>
    <property type="match status" value="1"/>
</dbReference>
<sequence length="122" mass="13500">MVKLLVFFTIFLIVCVNADVPHLVVNAGENLEINLWGQKELTRSLGPNQPLEVYRVCDGKNAKTCGYWENKDTKKKVAKAPVTKIDGNNLILQKVTGADSGNYYGGDIYMSVTVLDIVQRAP</sequence>